<comment type="caution">
    <text evidence="10">The sequence shown here is derived from an EMBL/GenBank/DDBJ whole genome shotgun (WGS) entry which is preliminary data.</text>
</comment>
<evidence type="ECO:0000313" key="11">
    <source>
        <dbReference type="Proteomes" id="UP001291926"/>
    </source>
</evidence>
<reference evidence="10 11" key="1">
    <citation type="journal article" date="2023" name="bioRxiv">
        <title>Genome report: Whole genome sequence and annotation of Penstemon davidsonii.</title>
        <authorList>
            <person name="Ostevik K.L."/>
            <person name="Alabady M."/>
            <person name="Zhang M."/>
            <person name="Rausher M.D."/>
        </authorList>
    </citation>
    <scope>NUCLEOTIDE SEQUENCE [LARGE SCALE GENOMIC DNA]</scope>
    <source>
        <strain evidence="10">DNT005</strain>
        <tissue evidence="10">Whole leaf</tissue>
    </source>
</reference>
<evidence type="ECO:0000256" key="4">
    <source>
        <dbReference type="ARBA" id="ARBA00022679"/>
    </source>
</evidence>
<dbReference type="InterPro" id="IPR013601">
    <property type="entry name" value="FAE1_typ3_polyketide_synth"/>
</dbReference>
<accession>A0ABR0DJT4</accession>
<feature type="domain" description="FAE" evidence="8">
    <location>
        <begin position="72"/>
        <end position="359"/>
    </location>
</feature>
<comment type="catalytic activity">
    <reaction evidence="6">
        <text>a very-long-chain acyl-CoA + malonyl-CoA + H(+) = a very-long-chain 3-oxoacyl-CoA + CO2 + CoA</text>
        <dbReference type="Rhea" id="RHEA:32727"/>
        <dbReference type="ChEBI" id="CHEBI:15378"/>
        <dbReference type="ChEBI" id="CHEBI:16526"/>
        <dbReference type="ChEBI" id="CHEBI:57287"/>
        <dbReference type="ChEBI" id="CHEBI:57384"/>
        <dbReference type="ChEBI" id="CHEBI:90725"/>
        <dbReference type="ChEBI" id="CHEBI:90736"/>
        <dbReference type="EC" id="2.3.1.199"/>
    </reaction>
</comment>
<dbReference type="CDD" id="cd00831">
    <property type="entry name" value="CHS_like"/>
    <property type="match status" value="1"/>
</dbReference>
<organism evidence="10 11">
    <name type="scientific">Penstemon davidsonii</name>
    <dbReference type="NCBI Taxonomy" id="160366"/>
    <lineage>
        <taxon>Eukaryota</taxon>
        <taxon>Viridiplantae</taxon>
        <taxon>Streptophyta</taxon>
        <taxon>Embryophyta</taxon>
        <taxon>Tracheophyta</taxon>
        <taxon>Spermatophyta</taxon>
        <taxon>Magnoliopsida</taxon>
        <taxon>eudicotyledons</taxon>
        <taxon>Gunneridae</taxon>
        <taxon>Pentapetalae</taxon>
        <taxon>asterids</taxon>
        <taxon>lamiids</taxon>
        <taxon>Lamiales</taxon>
        <taxon>Plantaginaceae</taxon>
        <taxon>Cheloneae</taxon>
        <taxon>Penstemon</taxon>
    </lineage>
</organism>
<dbReference type="SUPFAM" id="SSF53901">
    <property type="entry name" value="Thiolase-like"/>
    <property type="match status" value="2"/>
</dbReference>
<evidence type="ECO:0000256" key="2">
    <source>
        <dbReference type="ARBA" id="ARBA00005531"/>
    </source>
</evidence>
<dbReference type="InterPro" id="IPR016039">
    <property type="entry name" value="Thiolase-like"/>
</dbReference>
<dbReference type="InterPro" id="IPR012392">
    <property type="entry name" value="3-ktacl-CoA_syn"/>
</dbReference>
<keyword evidence="7" id="KW-1133">Transmembrane helix</keyword>
<dbReference type="EMBL" id="JAYDYQ010001088">
    <property type="protein sequence ID" value="KAK4489498.1"/>
    <property type="molecule type" value="Genomic_DNA"/>
</dbReference>
<feature type="transmembrane region" description="Helical" evidence="7">
    <location>
        <begin position="30"/>
        <end position="48"/>
    </location>
</feature>
<feature type="non-terminal residue" evidence="10">
    <location>
        <position position="1"/>
    </location>
</feature>
<evidence type="ECO:0000256" key="5">
    <source>
        <dbReference type="ARBA" id="ARBA00023315"/>
    </source>
</evidence>
<dbReference type="Pfam" id="PF08392">
    <property type="entry name" value="FAE1_CUT1_RppA"/>
    <property type="match status" value="1"/>
</dbReference>
<dbReference type="Pfam" id="PF08541">
    <property type="entry name" value="ACP_syn_III_C"/>
    <property type="match status" value="1"/>
</dbReference>
<evidence type="ECO:0000256" key="7">
    <source>
        <dbReference type="SAM" id="Phobius"/>
    </source>
</evidence>
<dbReference type="PIRSF" id="PIRSF036417">
    <property type="entry name" value="3-ktacl-CoA_syn"/>
    <property type="match status" value="1"/>
</dbReference>
<dbReference type="PANTHER" id="PTHR31561">
    <property type="entry name" value="3-KETOACYL-COA SYNTHASE"/>
    <property type="match status" value="1"/>
</dbReference>
<evidence type="ECO:0000259" key="8">
    <source>
        <dbReference type="Pfam" id="PF08392"/>
    </source>
</evidence>
<evidence type="ECO:0000313" key="10">
    <source>
        <dbReference type="EMBL" id="KAK4489498.1"/>
    </source>
</evidence>
<dbReference type="InterPro" id="IPR013747">
    <property type="entry name" value="ACP_syn_III_C"/>
</dbReference>
<protein>
    <recommendedName>
        <fullName evidence="3">very-long-chain 3-oxoacyl-CoA synthase</fullName>
        <ecNumber evidence="3">2.3.1.199</ecNumber>
    </recommendedName>
</protein>
<dbReference type="Proteomes" id="UP001291926">
    <property type="component" value="Unassembled WGS sequence"/>
</dbReference>
<keyword evidence="4" id="KW-0808">Transferase</keyword>
<keyword evidence="7" id="KW-0812">Transmembrane</keyword>
<keyword evidence="7" id="KW-0472">Membrane</keyword>
<feature type="domain" description="Beta-ketoacyl-[acyl-carrier-protein] synthase III C-terminal" evidence="9">
    <location>
        <begin position="376"/>
        <end position="457"/>
    </location>
</feature>
<comment type="similarity">
    <text evidence="2">Belongs to the thiolase-like superfamily. Chalcone/stilbene synthases family.</text>
</comment>
<dbReference type="Gene3D" id="3.40.47.10">
    <property type="match status" value="1"/>
</dbReference>
<name>A0ABR0DJT4_9LAMI</name>
<keyword evidence="5" id="KW-0012">Acyltransferase</keyword>
<gene>
    <name evidence="10" type="ORF">RD792_005307</name>
</gene>
<evidence type="ECO:0000256" key="3">
    <source>
        <dbReference type="ARBA" id="ARBA00012307"/>
    </source>
</evidence>
<sequence length="490" mass="55423">IKYSRMAINSKTQIPHKLLFAQMSSFFTELIKFTILLVLFSLQALFIVQKREPIYHFLTILCFFLLAITKYFISRPDSVYLVDFSCLKPPNFCRVPLSTYLEHAQMLDFLDKESVTFIAKVLTNSGQGEQTYLPPAIYYIPPKSSHIEATKEAHLVFFPVLEDLMSKTKITPSEIDILIVNCSGFCPTPSLSSIIINKYSMREDIKSFTISGMGCSASALAIDMAENILKTHKNSNAVILSTEILSTGWYPGKEQSMMVINCLFRMGAAAILITNKKEAKKTSKYKLLYTLRTQRAFDDKGYYSAIREEDSEGLTGVTLRRDLLQVAGETLRSNIFILGSKLLPYTEIILYAYSIFRKKYLNKSTEIYVPNFKTVVQHFCLPASGKPVIREIGKGLKLGEWDLEPALMTLHRFGNQSSSSLWYELAYMEAKERVKKGDRVWQLGMGSGPKCNSLVWECIRPIFGEAHKGVWADSVDGYPVVSVGDKRSLS</sequence>
<keyword evidence="11" id="KW-1185">Reference proteome</keyword>
<evidence type="ECO:0000256" key="1">
    <source>
        <dbReference type="ARBA" id="ARBA00005194"/>
    </source>
</evidence>
<comment type="pathway">
    <text evidence="1">Lipid metabolism; fatty acid biosynthesis.</text>
</comment>
<evidence type="ECO:0000259" key="9">
    <source>
        <dbReference type="Pfam" id="PF08541"/>
    </source>
</evidence>
<feature type="transmembrane region" description="Helical" evidence="7">
    <location>
        <begin position="54"/>
        <end position="73"/>
    </location>
</feature>
<dbReference type="EC" id="2.3.1.199" evidence="3"/>
<proteinExistence type="inferred from homology"/>
<evidence type="ECO:0000256" key="6">
    <source>
        <dbReference type="ARBA" id="ARBA00047375"/>
    </source>
</evidence>